<dbReference type="PANTHER" id="PTHR30349">
    <property type="entry name" value="PHAGE INTEGRASE-RELATED"/>
    <property type="match status" value="1"/>
</dbReference>
<dbReference type="InterPro" id="IPR057084">
    <property type="entry name" value="Int_N"/>
</dbReference>
<dbReference type="SUPFAM" id="SSF56349">
    <property type="entry name" value="DNA breaking-rejoining enzymes"/>
    <property type="match status" value="1"/>
</dbReference>
<sequence>MAIKKVENGYEVSFRVNGRGSREHRKVFPTKAECERFQRYTIAQFETQADVKPWLEKPKDMRCLSELVELWDDTHGHFLRDSKRRKSKILMIVNELGNPAGSSLTRLEYTRWRTQRSKEGKSPKTLNNDLGYMSSMFNTLIKAEEIHYPNPLADIDNVRVPERELSYLTHDQITELLDETKRGDNKHVYLITKISLSTGARWGEAEGLTVQRVRNNQVSFTDTKSGKNRSVPITPELFEEIHEHAKLTRSNNIFTGSITSFRRALARTTIELPKGQAAHVLRHTFASHFMMNGGNILTLQKVLGHSDIKMTMRYSHLSPDFLEEATRLNPLSNIK</sequence>
<dbReference type="Gene3D" id="1.10.443.10">
    <property type="entry name" value="Intergrase catalytic core"/>
    <property type="match status" value="1"/>
</dbReference>
<keyword evidence="6" id="KW-1185">Reference proteome</keyword>
<dbReference type="Gene3D" id="1.10.150.130">
    <property type="match status" value="1"/>
</dbReference>
<dbReference type="AlphaFoldDB" id="A0A7H1J7Y6"/>
<dbReference type="PROSITE" id="PS51898">
    <property type="entry name" value="TYR_RECOMBINASE"/>
    <property type="match status" value="1"/>
</dbReference>
<dbReference type="Proteomes" id="UP000516370">
    <property type="component" value="Chromosome"/>
</dbReference>
<dbReference type="KEGG" id="mard:IBG28_02785"/>
<evidence type="ECO:0000313" key="5">
    <source>
        <dbReference type="EMBL" id="QNT06602.1"/>
    </source>
</evidence>
<protein>
    <submittedName>
        <fullName evidence="5">Tyrosine-type recombinase/integrase</fullName>
    </submittedName>
</protein>
<evidence type="ECO:0000259" key="4">
    <source>
        <dbReference type="PROSITE" id="PS51898"/>
    </source>
</evidence>
<dbReference type="InterPro" id="IPR010998">
    <property type="entry name" value="Integrase_recombinase_N"/>
</dbReference>
<dbReference type="InterPro" id="IPR002104">
    <property type="entry name" value="Integrase_catalytic"/>
</dbReference>
<dbReference type="InterPro" id="IPR050090">
    <property type="entry name" value="Tyrosine_recombinase_XerCD"/>
</dbReference>
<dbReference type="OrthoDB" id="9057547at2"/>
<proteinExistence type="predicted"/>
<keyword evidence="1" id="KW-0229">DNA integration</keyword>
<keyword evidence="3" id="KW-0233">DNA recombination</keyword>
<feature type="domain" description="Tyr recombinase" evidence="4">
    <location>
        <begin position="163"/>
        <end position="327"/>
    </location>
</feature>
<dbReference type="GO" id="GO:0006310">
    <property type="term" value="P:DNA recombination"/>
    <property type="evidence" value="ECO:0007669"/>
    <property type="project" value="UniProtKB-KW"/>
</dbReference>
<keyword evidence="2" id="KW-0238">DNA-binding</keyword>
<accession>A0A7H1J7Y6</accession>
<dbReference type="Pfam" id="PF24624">
    <property type="entry name" value="Int_N"/>
    <property type="match status" value="1"/>
</dbReference>
<evidence type="ECO:0000313" key="6">
    <source>
        <dbReference type="Proteomes" id="UP000516370"/>
    </source>
</evidence>
<dbReference type="InterPro" id="IPR011010">
    <property type="entry name" value="DNA_brk_join_enz"/>
</dbReference>
<dbReference type="InterPro" id="IPR013762">
    <property type="entry name" value="Integrase-like_cat_sf"/>
</dbReference>
<organism evidence="5 6">
    <name type="scientific">Marinomonas arctica</name>
    <dbReference type="NCBI Taxonomy" id="383750"/>
    <lineage>
        <taxon>Bacteria</taxon>
        <taxon>Pseudomonadati</taxon>
        <taxon>Pseudomonadota</taxon>
        <taxon>Gammaproteobacteria</taxon>
        <taxon>Oceanospirillales</taxon>
        <taxon>Oceanospirillaceae</taxon>
        <taxon>Marinomonas</taxon>
    </lineage>
</organism>
<evidence type="ECO:0000256" key="1">
    <source>
        <dbReference type="ARBA" id="ARBA00022908"/>
    </source>
</evidence>
<dbReference type="GO" id="GO:0015074">
    <property type="term" value="P:DNA integration"/>
    <property type="evidence" value="ECO:0007669"/>
    <property type="project" value="UniProtKB-KW"/>
</dbReference>
<evidence type="ECO:0000256" key="3">
    <source>
        <dbReference type="ARBA" id="ARBA00023172"/>
    </source>
</evidence>
<dbReference type="Pfam" id="PF00589">
    <property type="entry name" value="Phage_integrase"/>
    <property type="match status" value="1"/>
</dbReference>
<dbReference type="CDD" id="cd00796">
    <property type="entry name" value="INT_Rci_Hp1_C"/>
    <property type="match status" value="1"/>
</dbReference>
<reference evidence="5 6" key="1">
    <citation type="submission" date="2020-09" db="EMBL/GenBank/DDBJ databases">
        <title>Complete genome sequence of an Arctic sea ice bacterium Marinomonas arctica BSI20414.</title>
        <authorList>
            <person name="Liao L."/>
            <person name="Chen B."/>
        </authorList>
    </citation>
    <scope>NUCLEOTIDE SEQUENCE [LARGE SCALE GENOMIC DNA]</scope>
    <source>
        <strain evidence="5 6">BSI20414</strain>
    </source>
</reference>
<gene>
    <name evidence="5" type="ORF">IBG28_02785</name>
</gene>
<dbReference type="RefSeq" id="WP_111607188.1">
    <property type="nucleotide sequence ID" value="NZ_BMLJ01000004.1"/>
</dbReference>
<dbReference type="EMBL" id="CP061081">
    <property type="protein sequence ID" value="QNT06602.1"/>
    <property type="molecule type" value="Genomic_DNA"/>
</dbReference>
<dbReference type="GO" id="GO:0003677">
    <property type="term" value="F:DNA binding"/>
    <property type="evidence" value="ECO:0007669"/>
    <property type="project" value="UniProtKB-KW"/>
</dbReference>
<evidence type="ECO:0000256" key="2">
    <source>
        <dbReference type="ARBA" id="ARBA00023125"/>
    </source>
</evidence>
<name>A0A7H1J7Y6_9GAMM</name>
<dbReference type="PANTHER" id="PTHR30349:SF93">
    <property type="entry name" value="FELS-2 PROPHAGE PROTEIN"/>
    <property type="match status" value="1"/>
</dbReference>